<reference evidence="3 4" key="1">
    <citation type="submission" date="2020-07" db="EMBL/GenBank/DDBJ databases">
        <authorList>
            <person name="Feng X."/>
        </authorList>
    </citation>
    <scope>NUCLEOTIDE SEQUENCE [LARGE SCALE GENOMIC DNA]</scope>
    <source>
        <strain evidence="3 4">JCM14086</strain>
    </source>
</reference>
<dbReference type="Gene3D" id="3.30.360.10">
    <property type="entry name" value="Dihydrodipicolinate Reductase, domain 2"/>
    <property type="match status" value="1"/>
</dbReference>
<evidence type="ECO:0000259" key="1">
    <source>
        <dbReference type="Pfam" id="PF01408"/>
    </source>
</evidence>
<feature type="domain" description="Gfo/Idh/MocA-like oxidoreductase N-terminal" evidence="1">
    <location>
        <begin position="7"/>
        <end position="121"/>
    </location>
</feature>
<dbReference type="SUPFAM" id="SSF55347">
    <property type="entry name" value="Glyceraldehyde-3-phosphate dehydrogenase-like, C-terminal domain"/>
    <property type="match status" value="1"/>
</dbReference>
<dbReference type="Pfam" id="PF01408">
    <property type="entry name" value="GFO_IDH_MocA"/>
    <property type="match status" value="1"/>
</dbReference>
<dbReference type="InterPro" id="IPR000683">
    <property type="entry name" value="Gfo/Idh/MocA-like_OxRdtase_N"/>
</dbReference>
<proteinExistence type="predicted"/>
<sequence length="387" mass="42654">MAKNEDIRIGIIGVGNMGGVHAKSIQDGKVPGLKLTAIADREEKNRDRVSDVKKFVEGSELIQSDEIDAVLISTPHYSHTTLGIEALQKGLHVLVEKPISVHKEDCEKLIAAYDGNPKQIFAAMFNQRTDFRYQKARELIQSGELGEIRRLNWIITDWFRTEHYYKSGGWRATWGGEGGGVLLNQCPHQLDLWQWLFGMPSRVTARCQIGRFHDIEVEDSVTALLEYDSGVQGVFITTTGEAPGVNRLEIVGDRGRLEISGGDTLKYHRNEVPAQKHLGESKTGFEKPSTWDVSIPTEGGGEQHVGILKNFVGAITGKEKLIAPAIEGIHSVELANAMLLSGFTDKPVQVPIDSAAYAAELKSRIENSTFVKKTVEAGEASDFSKSF</sequence>
<dbReference type="EMBL" id="JACHVA010000118">
    <property type="protein sequence ID" value="MBC2603139.1"/>
    <property type="molecule type" value="Genomic_DNA"/>
</dbReference>
<organism evidence="3 4">
    <name type="scientific">Puniceicoccus vermicola</name>
    <dbReference type="NCBI Taxonomy" id="388746"/>
    <lineage>
        <taxon>Bacteria</taxon>
        <taxon>Pseudomonadati</taxon>
        <taxon>Verrucomicrobiota</taxon>
        <taxon>Opitutia</taxon>
        <taxon>Puniceicoccales</taxon>
        <taxon>Puniceicoccaceae</taxon>
        <taxon>Puniceicoccus</taxon>
    </lineage>
</organism>
<comment type="caution">
    <text evidence="3">The sequence shown here is derived from an EMBL/GenBank/DDBJ whole genome shotgun (WGS) entry which is preliminary data.</text>
</comment>
<dbReference type="InterPro" id="IPR055170">
    <property type="entry name" value="GFO_IDH_MocA-like_dom"/>
</dbReference>
<name>A0A7X1E5H1_9BACT</name>
<dbReference type="InterPro" id="IPR036291">
    <property type="entry name" value="NAD(P)-bd_dom_sf"/>
</dbReference>
<keyword evidence="4" id="KW-1185">Reference proteome</keyword>
<dbReference type="Gene3D" id="3.40.50.720">
    <property type="entry name" value="NAD(P)-binding Rossmann-like Domain"/>
    <property type="match status" value="1"/>
</dbReference>
<evidence type="ECO:0000259" key="2">
    <source>
        <dbReference type="Pfam" id="PF22725"/>
    </source>
</evidence>
<dbReference type="RefSeq" id="WP_185693779.1">
    <property type="nucleotide sequence ID" value="NZ_JACHVA010000118.1"/>
</dbReference>
<dbReference type="Pfam" id="PF22725">
    <property type="entry name" value="GFO_IDH_MocA_C3"/>
    <property type="match status" value="1"/>
</dbReference>
<dbReference type="InterPro" id="IPR052515">
    <property type="entry name" value="Gfo/Idh/MocA_Oxidoreductase"/>
</dbReference>
<protein>
    <submittedName>
        <fullName evidence="3">Gfo/Idh/MocA family oxidoreductase</fullName>
    </submittedName>
</protein>
<evidence type="ECO:0000313" key="4">
    <source>
        <dbReference type="Proteomes" id="UP000525652"/>
    </source>
</evidence>
<dbReference type="Proteomes" id="UP000525652">
    <property type="component" value="Unassembled WGS sequence"/>
</dbReference>
<dbReference type="GO" id="GO:0000166">
    <property type="term" value="F:nucleotide binding"/>
    <property type="evidence" value="ECO:0007669"/>
    <property type="project" value="InterPro"/>
</dbReference>
<gene>
    <name evidence="3" type="ORF">H5P30_15250</name>
</gene>
<dbReference type="AlphaFoldDB" id="A0A7X1E5H1"/>
<dbReference type="SUPFAM" id="SSF51735">
    <property type="entry name" value="NAD(P)-binding Rossmann-fold domains"/>
    <property type="match status" value="1"/>
</dbReference>
<feature type="domain" description="GFO/IDH/MocA-like oxidoreductase" evidence="2">
    <location>
        <begin position="133"/>
        <end position="258"/>
    </location>
</feature>
<evidence type="ECO:0000313" key="3">
    <source>
        <dbReference type="EMBL" id="MBC2603139.1"/>
    </source>
</evidence>
<dbReference type="PANTHER" id="PTHR43249:SF1">
    <property type="entry name" value="D-GLUCOSIDE 3-DEHYDROGENASE"/>
    <property type="match status" value="1"/>
</dbReference>
<accession>A0A7X1E5H1</accession>
<dbReference type="PANTHER" id="PTHR43249">
    <property type="entry name" value="UDP-N-ACETYL-2-AMINO-2-DEOXY-D-GLUCURONATE OXIDASE"/>
    <property type="match status" value="1"/>
</dbReference>